<dbReference type="GO" id="GO:0019358">
    <property type="term" value="P:nicotinate nucleotide salvage"/>
    <property type="evidence" value="ECO:0007669"/>
    <property type="project" value="EnsemblFungi"/>
</dbReference>
<evidence type="ECO:0000256" key="1">
    <source>
        <dbReference type="ARBA" id="ARBA00009176"/>
    </source>
</evidence>
<dbReference type="GO" id="GO:0008655">
    <property type="term" value="P:pyrimidine-containing compound salvage"/>
    <property type="evidence" value="ECO:0007669"/>
    <property type="project" value="EnsemblFungi"/>
</dbReference>
<dbReference type="GO" id="GO:0006152">
    <property type="term" value="P:purine nucleoside catabolic process"/>
    <property type="evidence" value="ECO:0007669"/>
    <property type="project" value="TreeGrafter"/>
</dbReference>
<sequence length="422" mass="45378">MDEENESANQIPIWLDCDPGHDVGTCPDPTPSGDEMHSCSDSPVCTCASCRQPGLLDAFAILLAAYHPRIKLLGVSTVFGNAPVGRTTSNAASILTAIGKHNEVSLYRGAAQALQRPAFHAPDVHGESGLDGTDLLPEPQCEPRPESAVEAMAQSIRAQPPGTAWIVATAALTNVGSLLRKYPDIVAHIRGISLMGGSIGANFSDAVMGMVDNKERVGNISPWAEFNILIDPEAAAEIFHNEEVAEKTTIVPLDLSHQVLATAQVRQLLLHGTDGNQEGSGKTILRRMLVELLYFFAGTYANVFGITPGPPLHDPIAVAAVLIGTADQIPFFEWDEKRSAAPKHEERFQVTVITEGTFEEAQDGRTQTGRTVAKALPPGSKGVRIPRSLDVVKFWQVIEECISRADERVASLGEENPMNTVR</sequence>
<evidence type="ECO:0000256" key="3">
    <source>
        <dbReference type="ARBA" id="ARBA00023295"/>
    </source>
</evidence>
<dbReference type="GO" id="GO:0070635">
    <property type="term" value="F:nicotinamide riboside hydrolase activity"/>
    <property type="evidence" value="ECO:0007669"/>
    <property type="project" value="EnsemblFungi"/>
</dbReference>
<dbReference type="CDD" id="cd02651">
    <property type="entry name" value="nuc_hydro_IU_UC_XIUA"/>
    <property type="match status" value="1"/>
</dbReference>
<comment type="similarity">
    <text evidence="1">Belongs to the IUNH family.</text>
</comment>
<protein>
    <submittedName>
        <fullName evidence="5">Inosine/uridine-preferring nucleoside hydrolase</fullName>
    </submittedName>
</protein>
<evidence type="ECO:0000313" key="5">
    <source>
        <dbReference type="EMBL" id="KZZ98780.1"/>
    </source>
</evidence>
<dbReference type="GO" id="GO:0070636">
    <property type="term" value="F:nicotinic acid riboside hydrolase activity"/>
    <property type="evidence" value="ECO:0007669"/>
    <property type="project" value="EnsemblFungi"/>
</dbReference>
<dbReference type="GO" id="GO:0006218">
    <property type="term" value="P:uridine catabolic process"/>
    <property type="evidence" value="ECO:0007669"/>
    <property type="project" value="EnsemblFungi"/>
</dbReference>
<dbReference type="GO" id="GO:0045437">
    <property type="term" value="F:uridine nucleosidase activity"/>
    <property type="evidence" value="ECO:0007669"/>
    <property type="project" value="EnsemblFungi"/>
</dbReference>
<evidence type="ECO:0000256" key="2">
    <source>
        <dbReference type="ARBA" id="ARBA00022801"/>
    </source>
</evidence>
<feature type="domain" description="Inosine/uridine-preferring nucleoside hydrolase" evidence="4">
    <location>
        <begin position="53"/>
        <end position="396"/>
    </location>
</feature>
<dbReference type="InterPro" id="IPR036452">
    <property type="entry name" value="Ribo_hydro-like"/>
</dbReference>
<comment type="caution">
    <text evidence="5">The sequence shown here is derived from an EMBL/GenBank/DDBJ whole genome shotgun (WGS) entry which is preliminary data.</text>
</comment>
<dbReference type="InterPro" id="IPR001910">
    <property type="entry name" value="Inosine/uridine_hydrolase_dom"/>
</dbReference>
<dbReference type="Pfam" id="PF01156">
    <property type="entry name" value="IU_nuc_hydro"/>
    <property type="match status" value="1"/>
</dbReference>
<dbReference type="GO" id="GO:0005829">
    <property type="term" value="C:cytosol"/>
    <property type="evidence" value="ECO:0007669"/>
    <property type="project" value="TreeGrafter"/>
</dbReference>
<dbReference type="AlphaFoldDB" id="A0A166PSP3"/>
<accession>A0A166PSP3</accession>
<keyword evidence="6" id="KW-1185">Reference proteome</keyword>
<dbReference type="Proteomes" id="UP000078544">
    <property type="component" value="Unassembled WGS sequence"/>
</dbReference>
<proteinExistence type="inferred from homology"/>
<reference evidence="5 6" key="1">
    <citation type="journal article" date="2016" name="Genome Biol. Evol.">
        <title>Divergent and convergent evolution of fungal pathogenicity.</title>
        <authorList>
            <person name="Shang Y."/>
            <person name="Xiao G."/>
            <person name="Zheng P."/>
            <person name="Cen K."/>
            <person name="Zhan S."/>
            <person name="Wang C."/>
        </authorList>
    </citation>
    <scope>NUCLEOTIDE SEQUENCE [LARGE SCALE GENOMIC DNA]</scope>
    <source>
        <strain evidence="5 6">RCEF 2490</strain>
    </source>
</reference>
<dbReference type="PANTHER" id="PTHR12304:SF4">
    <property type="entry name" value="URIDINE NUCLEOSIDASE"/>
    <property type="match status" value="1"/>
</dbReference>
<evidence type="ECO:0000313" key="6">
    <source>
        <dbReference type="Proteomes" id="UP000078544"/>
    </source>
</evidence>
<name>A0A166PSP3_9HYPO</name>
<keyword evidence="3" id="KW-0326">Glycosidase</keyword>
<dbReference type="InterPro" id="IPR023186">
    <property type="entry name" value="IUNH"/>
</dbReference>
<dbReference type="SUPFAM" id="SSF53590">
    <property type="entry name" value="Nucleoside hydrolase"/>
    <property type="match status" value="1"/>
</dbReference>
<keyword evidence="2 5" id="KW-0378">Hydrolase</keyword>
<evidence type="ECO:0000259" key="4">
    <source>
        <dbReference type="Pfam" id="PF01156"/>
    </source>
</evidence>
<dbReference type="OrthoDB" id="432381at2759"/>
<dbReference type="GO" id="GO:0034355">
    <property type="term" value="P:NAD+ biosynthetic process via the salvage pathway"/>
    <property type="evidence" value="ECO:0007669"/>
    <property type="project" value="EnsemblFungi"/>
</dbReference>
<dbReference type="Gene3D" id="3.90.245.10">
    <property type="entry name" value="Ribonucleoside hydrolase-like"/>
    <property type="match status" value="1"/>
</dbReference>
<dbReference type="STRING" id="1081109.A0A166PSP3"/>
<dbReference type="EMBL" id="AZGY01000004">
    <property type="protein sequence ID" value="KZZ98780.1"/>
    <property type="molecule type" value="Genomic_DNA"/>
</dbReference>
<dbReference type="GO" id="GO:0008477">
    <property type="term" value="F:purine nucleosidase activity"/>
    <property type="evidence" value="ECO:0007669"/>
    <property type="project" value="TreeGrafter"/>
</dbReference>
<organism evidence="5 6">
    <name type="scientific">Moelleriella libera RCEF 2490</name>
    <dbReference type="NCBI Taxonomy" id="1081109"/>
    <lineage>
        <taxon>Eukaryota</taxon>
        <taxon>Fungi</taxon>
        <taxon>Dikarya</taxon>
        <taxon>Ascomycota</taxon>
        <taxon>Pezizomycotina</taxon>
        <taxon>Sordariomycetes</taxon>
        <taxon>Hypocreomycetidae</taxon>
        <taxon>Hypocreales</taxon>
        <taxon>Clavicipitaceae</taxon>
        <taxon>Moelleriella</taxon>
    </lineage>
</organism>
<gene>
    <name evidence="5" type="ORF">AAL_02331</name>
</gene>
<dbReference type="GO" id="GO:0006216">
    <property type="term" value="P:cytidine catabolic process"/>
    <property type="evidence" value="ECO:0007669"/>
    <property type="project" value="EnsemblFungi"/>
</dbReference>
<dbReference type="PANTHER" id="PTHR12304">
    <property type="entry name" value="INOSINE-URIDINE PREFERRING NUCLEOSIDE HYDROLASE"/>
    <property type="match status" value="1"/>
</dbReference>